<keyword evidence="4" id="KW-0479">Metal-binding</keyword>
<reference evidence="11 12" key="1">
    <citation type="submission" date="2016-10" db="EMBL/GenBank/DDBJ databases">
        <title>Rodentibacter gen. nov. and new species.</title>
        <authorList>
            <person name="Christensen H."/>
        </authorList>
    </citation>
    <scope>NUCLEOTIDE SEQUENCE [LARGE SCALE GENOMIC DNA]</scope>
    <source>
        <strain evidence="11 12">199137021</strain>
    </source>
</reference>
<dbReference type="AlphaFoldDB" id="A0AAJ3K2K4"/>
<dbReference type="NCBIfam" id="NF038233">
    <property type="entry name" value="retron_St85_RT"/>
    <property type="match status" value="1"/>
</dbReference>
<dbReference type="PRINTS" id="PR00866">
    <property type="entry name" value="RNADNAPOLMS"/>
</dbReference>
<evidence type="ECO:0000256" key="3">
    <source>
        <dbReference type="ARBA" id="ARBA00022695"/>
    </source>
</evidence>
<keyword evidence="3" id="KW-0548">Nucleotidyltransferase</keyword>
<organism evidence="11 12">
    <name type="scientific">Rodentibacter caecimuris</name>
    <dbReference type="NCBI Taxonomy" id="1796644"/>
    <lineage>
        <taxon>Bacteria</taxon>
        <taxon>Pseudomonadati</taxon>
        <taxon>Pseudomonadota</taxon>
        <taxon>Gammaproteobacteria</taxon>
        <taxon>Pasteurellales</taxon>
        <taxon>Pasteurellaceae</taxon>
        <taxon>Rodentibacter</taxon>
    </lineage>
</organism>
<sequence length="296" mass="34267">MLLEKLRKYFSLNETEALSFINSAPNRYKRYNIKKRHGGEREIAEPTKSLKTLQRWVLNKFLINFEIHSAAVAYIKNKNIKDFVSPHAKNNYLLKMDFKDFFNSIKSHDFQYFLEKSNITLDKDDIKLITNIFFCKNNDDLYLSIGAPTSPFISNIIMLDFDTRLSDFCAKNDIVYTRYADDLAFSTNTPNKLSLLPLEIEKILENIDCPKKLKINKEKTVFTSRKHNRTLTGLVISNNGDISIGREKKRQLRAIAHKASLGLLESIEIEKFKGMLAFLLSIDPELSRSLKNKAKI</sequence>
<feature type="domain" description="Reverse transcriptase" evidence="10">
    <location>
        <begin position="14"/>
        <end position="236"/>
    </location>
</feature>
<dbReference type="InterPro" id="IPR043502">
    <property type="entry name" value="DNA/RNA_pol_sf"/>
</dbReference>
<comment type="catalytic activity">
    <reaction evidence="9">
        <text>DNA(n) + a 2'-deoxyribonucleoside 5'-triphosphate = DNA(n+1) + diphosphate</text>
        <dbReference type="Rhea" id="RHEA:22508"/>
        <dbReference type="Rhea" id="RHEA-COMP:17339"/>
        <dbReference type="Rhea" id="RHEA-COMP:17340"/>
        <dbReference type="ChEBI" id="CHEBI:33019"/>
        <dbReference type="ChEBI" id="CHEBI:61560"/>
        <dbReference type="ChEBI" id="CHEBI:173112"/>
        <dbReference type="EC" id="2.7.7.49"/>
    </reaction>
</comment>
<dbReference type="Pfam" id="PF00078">
    <property type="entry name" value="RVT_1"/>
    <property type="match status" value="1"/>
</dbReference>
<dbReference type="PROSITE" id="PS50878">
    <property type="entry name" value="RT_POL"/>
    <property type="match status" value="1"/>
</dbReference>
<keyword evidence="12" id="KW-1185">Reference proteome</keyword>
<evidence type="ECO:0000256" key="2">
    <source>
        <dbReference type="ARBA" id="ARBA00022679"/>
    </source>
</evidence>
<evidence type="ECO:0000256" key="5">
    <source>
        <dbReference type="ARBA" id="ARBA00022842"/>
    </source>
</evidence>
<dbReference type="EC" id="2.7.7.49" evidence="1"/>
<evidence type="ECO:0000256" key="6">
    <source>
        <dbReference type="ARBA" id="ARBA00022918"/>
    </source>
</evidence>
<dbReference type="GO" id="GO:0003723">
    <property type="term" value="F:RNA binding"/>
    <property type="evidence" value="ECO:0007669"/>
    <property type="project" value="InterPro"/>
</dbReference>
<comment type="caution">
    <text evidence="11">The sequence shown here is derived from an EMBL/GenBank/DDBJ whole genome shotgun (WGS) entry which is preliminary data.</text>
</comment>
<keyword evidence="2" id="KW-0808">Transferase</keyword>
<keyword evidence="7" id="KW-0051">Antiviral defense</keyword>
<dbReference type="Proteomes" id="UP000188998">
    <property type="component" value="Unassembled WGS sequence"/>
</dbReference>
<evidence type="ECO:0000256" key="9">
    <source>
        <dbReference type="ARBA" id="ARBA00048173"/>
    </source>
</evidence>
<proteinExistence type="inferred from homology"/>
<evidence type="ECO:0000313" key="12">
    <source>
        <dbReference type="Proteomes" id="UP000188998"/>
    </source>
</evidence>
<dbReference type="InterPro" id="IPR051083">
    <property type="entry name" value="GrpII_Intron_Splice-Mob/Def"/>
</dbReference>
<keyword evidence="6" id="KW-0695">RNA-directed DNA polymerase</keyword>
<comment type="similarity">
    <text evidence="8">Belongs to the bacterial reverse transcriptase family.</text>
</comment>
<dbReference type="GO" id="GO:0051607">
    <property type="term" value="P:defense response to virus"/>
    <property type="evidence" value="ECO:0007669"/>
    <property type="project" value="UniProtKB-KW"/>
</dbReference>
<evidence type="ECO:0000313" key="11">
    <source>
        <dbReference type="EMBL" id="OOF70437.1"/>
    </source>
</evidence>
<dbReference type="EMBL" id="MLAB01000055">
    <property type="protein sequence ID" value="OOF70437.1"/>
    <property type="molecule type" value="Genomic_DNA"/>
</dbReference>
<evidence type="ECO:0000259" key="10">
    <source>
        <dbReference type="PROSITE" id="PS50878"/>
    </source>
</evidence>
<dbReference type="GO" id="GO:0046872">
    <property type="term" value="F:metal ion binding"/>
    <property type="evidence" value="ECO:0007669"/>
    <property type="project" value="UniProtKB-KW"/>
</dbReference>
<keyword evidence="5" id="KW-0460">Magnesium</keyword>
<protein>
    <recommendedName>
        <fullName evidence="1">RNA-directed DNA polymerase</fullName>
        <ecNumber evidence="1">2.7.7.49</ecNumber>
    </recommendedName>
</protein>
<evidence type="ECO:0000256" key="8">
    <source>
        <dbReference type="ARBA" id="ARBA00034120"/>
    </source>
</evidence>
<name>A0AAJ3K2K4_9PAST</name>
<dbReference type="RefSeq" id="WP_059365875.1">
    <property type="nucleotide sequence ID" value="NZ_BBXJ01000001.1"/>
</dbReference>
<dbReference type="InterPro" id="IPR000477">
    <property type="entry name" value="RT_dom"/>
</dbReference>
<gene>
    <name evidence="11" type="ORF">BKG90_10250</name>
</gene>
<dbReference type="GO" id="GO:0003964">
    <property type="term" value="F:RNA-directed DNA polymerase activity"/>
    <property type="evidence" value="ECO:0007669"/>
    <property type="project" value="UniProtKB-KW"/>
</dbReference>
<dbReference type="CDD" id="cd03487">
    <property type="entry name" value="RT_Bac_retron_II"/>
    <property type="match status" value="1"/>
</dbReference>
<dbReference type="PANTHER" id="PTHR34047">
    <property type="entry name" value="NUCLEAR INTRON MATURASE 1, MITOCHONDRIAL-RELATED"/>
    <property type="match status" value="1"/>
</dbReference>
<evidence type="ECO:0000256" key="4">
    <source>
        <dbReference type="ARBA" id="ARBA00022723"/>
    </source>
</evidence>
<evidence type="ECO:0000256" key="7">
    <source>
        <dbReference type="ARBA" id="ARBA00023118"/>
    </source>
</evidence>
<dbReference type="InterPro" id="IPR000123">
    <property type="entry name" value="Reverse_transcriptase_msDNA"/>
</dbReference>
<dbReference type="SUPFAM" id="SSF56672">
    <property type="entry name" value="DNA/RNA polymerases"/>
    <property type="match status" value="1"/>
</dbReference>
<evidence type="ECO:0000256" key="1">
    <source>
        <dbReference type="ARBA" id="ARBA00012493"/>
    </source>
</evidence>
<accession>A0AAJ3K2K4</accession>
<dbReference type="PANTHER" id="PTHR34047:SF7">
    <property type="entry name" value="RNA-DIRECTED DNA POLYMERASE"/>
    <property type="match status" value="1"/>
</dbReference>